<sequence>MNILIVIAVLIVGYVIVNLSLRLITRHNQELSVPDFAGMSLEEAGAAAEAAGLRIEVTDSVYIRGMERGSVSRQNPLPGSHVKKNRRILLVINSVIPRQSTMPSLTGYSLRQAKTELISNGLKVGRLIYRPDMATNNVLAQQYHGEDIAPGTRLDSGTAIDLILGLNPNDSTTFVPNVIGYKYQMATELLLDNSLNIYRCEFDSTAVTYSDSLEAYVYSQYPPASDSIAVRIGSSVALFLSKDITRIPVPDESDSTDTI</sequence>
<evidence type="ECO:0000313" key="4">
    <source>
        <dbReference type="Proteomes" id="UP000824115"/>
    </source>
</evidence>
<keyword evidence="1" id="KW-0812">Transmembrane</keyword>
<evidence type="ECO:0000256" key="1">
    <source>
        <dbReference type="SAM" id="Phobius"/>
    </source>
</evidence>
<proteinExistence type="predicted"/>
<dbReference type="Proteomes" id="UP000824115">
    <property type="component" value="Unassembled WGS sequence"/>
</dbReference>
<name>A0A9D2GN65_9BACT</name>
<dbReference type="PROSITE" id="PS51178">
    <property type="entry name" value="PASTA"/>
    <property type="match status" value="2"/>
</dbReference>
<dbReference type="EMBL" id="DXAW01000028">
    <property type="protein sequence ID" value="HIZ85091.1"/>
    <property type="molecule type" value="Genomic_DNA"/>
</dbReference>
<dbReference type="SMART" id="SM00740">
    <property type="entry name" value="PASTA"/>
    <property type="match status" value="3"/>
</dbReference>
<dbReference type="InterPro" id="IPR005543">
    <property type="entry name" value="PASTA_dom"/>
</dbReference>
<protein>
    <submittedName>
        <fullName evidence="3">PASTA domain-containing protein</fullName>
    </submittedName>
</protein>
<reference evidence="3" key="1">
    <citation type="journal article" date="2021" name="PeerJ">
        <title>Extensive microbial diversity within the chicken gut microbiome revealed by metagenomics and culture.</title>
        <authorList>
            <person name="Gilroy R."/>
            <person name="Ravi A."/>
            <person name="Getino M."/>
            <person name="Pursley I."/>
            <person name="Horton D.L."/>
            <person name="Alikhan N.F."/>
            <person name="Baker D."/>
            <person name="Gharbi K."/>
            <person name="Hall N."/>
            <person name="Watson M."/>
            <person name="Adriaenssens E.M."/>
            <person name="Foster-Nyarko E."/>
            <person name="Jarju S."/>
            <person name="Secka A."/>
            <person name="Antonio M."/>
            <person name="Oren A."/>
            <person name="Chaudhuri R.R."/>
            <person name="La Ragione R."/>
            <person name="Hildebrand F."/>
            <person name="Pallen M.J."/>
        </authorList>
    </citation>
    <scope>NUCLEOTIDE SEQUENCE</scope>
    <source>
        <strain evidence="3">Gambia16-554</strain>
    </source>
</reference>
<reference evidence="3" key="2">
    <citation type="submission" date="2021-04" db="EMBL/GenBank/DDBJ databases">
        <authorList>
            <person name="Gilroy R."/>
        </authorList>
    </citation>
    <scope>NUCLEOTIDE SEQUENCE</scope>
    <source>
        <strain evidence="3">Gambia16-554</strain>
    </source>
</reference>
<dbReference type="SUPFAM" id="SSF54184">
    <property type="entry name" value="Penicillin-binding protein 2x (pbp-2x), c-terminal domain"/>
    <property type="match status" value="1"/>
</dbReference>
<feature type="domain" description="PASTA" evidence="2">
    <location>
        <begin position="27"/>
        <end position="94"/>
    </location>
</feature>
<keyword evidence="1" id="KW-0472">Membrane</keyword>
<accession>A0A9D2GN65</accession>
<dbReference type="Pfam" id="PF03793">
    <property type="entry name" value="PASTA"/>
    <property type="match status" value="2"/>
</dbReference>
<dbReference type="Gene3D" id="3.30.10.20">
    <property type="match status" value="3"/>
</dbReference>
<organism evidence="3 4">
    <name type="scientific">Candidatus Coprenecus stercoravium</name>
    <dbReference type="NCBI Taxonomy" id="2840735"/>
    <lineage>
        <taxon>Bacteria</taxon>
        <taxon>Pseudomonadati</taxon>
        <taxon>Bacteroidota</taxon>
        <taxon>Bacteroidia</taxon>
        <taxon>Bacteroidales</taxon>
        <taxon>Rikenellaceae</taxon>
        <taxon>Rikenellaceae incertae sedis</taxon>
        <taxon>Candidatus Coprenecus</taxon>
    </lineage>
</organism>
<feature type="transmembrane region" description="Helical" evidence="1">
    <location>
        <begin position="6"/>
        <end position="24"/>
    </location>
</feature>
<dbReference type="CDD" id="cd06577">
    <property type="entry name" value="PASTA_pknB"/>
    <property type="match status" value="3"/>
</dbReference>
<keyword evidence="1" id="KW-1133">Transmembrane helix</keyword>
<gene>
    <name evidence="3" type="ORF">IAC04_01180</name>
</gene>
<evidence type="ECO:0000313" key="3">
    <source>
        <dbReference type="EMBL" id="HIZ85091.1"/>
    </source>
</evidence>
<evidence type="ECO:0000259" key="2">
    <source>
        <dbReference type="PROSITE" id="PS51178"/>
    </source>
</evidence>
<comment type="caution">
    <text evidence="3">The sequence shown here is derived from an EMBL/GenBank/DDBJ whole genome shotgun (WGS) entry which is preliminary data.</text>
</comment>
<dbReference type="AlphaFoldDB" id="A0A9D2GN65"/>
<feature type="domain" description="PASTA" evidence="2">
    <location>
        <begin position="169"/>
        <end position="242"/>
    </location>
</feature>